<sequence length="75" mass="7855">MHNRVLFAPIIQGATAAATATTHGNNNGGGGVGEGLLQAASMVVRPQVVTFRRANEFGVWESTSGFGIVVVVRFR</sequence>
<accession>A0AAN6S386</accession>
<comment type="caution">
    <text evidence="2">The sequence shown here is derived from an EMBL/GenBank/DDBJ whole genome shotgun (WGS) entry which is preliminary data.</text>
</comment>
<keyword evidence="3" id="KW-1185">Reference proteome</keyword>
<gene>
    <name evidence="2" type="ORF">QBC46DRAFT_159378</name>
</gene>
<protein>
    <recommendedName>
        <fullName evidence="4">Secreted protein</fullName>
    </recommendedName>
</protein>
<keyword evidence="1" id="KW-0732">Signal</keyword>
<evidence type="ECO:0000313" key="2">
    <source>
        <dbReference type="EMBL" id="KAK3938840.1"/>
    </source>
</evidence>
<evidence type="ECO:0008006" key="4">
    <source>
        <dbReference type="Google" id="ProtNLM"/>
    </source>
</evidence>
<proteinExistence type="predicted"/>
<dbReference type="Proteomes" id="UP001303473">
    <property type="component" value="Unassembled WGS sequence"/>
</dbReference>
<feature type="chain" id="PRO_5042962021" description="Secreted protein" evidence="1">
    <location>
        <begin position="17"/>
        <end position="75"/>
    </location>
</feature>
<dbReference type="AlphaFoldDB" id="A0AAN6S386"/>
<evidence type="ECO:0000256" key="1">
    <source>
        <dbReference type="SAM" id="SignalP"/>
    </source>
</evidence>
<organism evidence="2 3">
    <name type="scientific">Diplogelasinospora grovesii</name>
    <dbReference type="NCBI Taxonomy" id="303347"/>
    <lineage>
        <taxon>Eukaryota</taxon>
        <taxon>Fungi</taxon>
        <taxon>Dikarya</taxon>
        <taxon>Ascomycota</taxon>
        <taxon>Pezizomycotina</taxon>
        <taxon>Sordariomycetes</taxon>
        <taxon>Sordariomycetidae</taxon>
        <taxon>Sordariales</taxon>
        <taxon>Diplogelasinosporaceae</taxon>
        <taxon>Diplogelasinospora</taxon>
    </lineage>
</organism>
<feature type="signal peptide" evidence="1">
    <location>
        <begin position="1"/>
        <end position="16"/>
    </location>
</feature>
<dbReference type="EMBL" id="MU853821">
    <property type="protein sequence ID" value="KAK3938840.1"/>
    <property type="molecule type" value="Genomic_DNA"/>
</dbReference>
<reference evidence="3" key="1">
    <citation type="journal article" date="2023" name="Mol. Phylogenet. Evol.">
        <title>Genome-scale phylogeny and comparative genomics of the fungal order Sordariales.</title>
        <authorList>
            <person name="Hensen N."/>
            <person name="Bonometti L."/>
            <person name="Westerberg I."/>
            <person name="Brannstrom I.O."/>
            <person name="Guillou S."/>
            <person name="Cros-Aarteil S."/>
            <person name="Calhoun S."/>
            <person name="Haridas S."/>
            <person name="Kuo A."/>
            <person name="Mondo S."/>
            <person name="Pangilinan J."/>
            <person name="Riley R."/>
            <person name="LaButti K."/>
            <person name="Andreopoulos B."/>
            <person name="Lipzen A."/>
            <person name="Chen C."/>
            <person name="Yan M."/>
            <person name="Daum C."/>
            <person name="Ng V."/>
            <person name="Clum A."/>
            <person name="Steindorff A."/>
            <person name="Ohm R.A."/>
            <person name="Martin F."/>
            <person name="Silar P."/>
            <person name="Natvig D.O."/>
            <person name="Lalanne C."/>
            <person name="Gautier V."/>
            <person name="Ament-Velasquez S.L."/>
            <person name="Kruys A."/>
            <person name="Hutchinson M.I."/>
            <person name="Powell A.J."/>
            <person name="Barry K."/>
            <person name="Miller A.N."/>
            <person name="Grigoriev I.V."/>
            <person name="Debuchy R."/>
            <person name="Gladieux P."/>
            <person name="Hiltunen Thoren M."/>
            <person name="Johannesson H."/>
        </authorList>
    </citation>
    <scope>NUCLEOTIDE SEQUENCE [LARGE SCALE GENOMIC DNA]</scope>
    <source>
        <strain evidence="3">CBS 340.73</strain>
    </source>
</reference>
<evidence type="ECO:0000313" key="3">
    <source>
        <dbReference type="Proteomes" id="UP001303473"/>
    </source>
</evidence>
<name>A0AAN6S386_9PEZI</name>